<reference evidence="1" key="1">
    <citation type="submission" date="2020-12" db="EMBL/GenBank/DDBJ databases">
        <authorList>
            <person name="Iha C."/>
        </authorList>
    </citation>
    <scope>NUCLEOTIDE SEQUENCE</scope>
</reference>
<dbReference type="AlphaFoldDB" id="A0A8S1J405"/>
<dbReference type="InterPro" id="IPR011992">
    <property type="entry name" value="EF-hand-dom_pair"/>
</dbReference>
<keyword evidence="2" id="KW-1185">Reference proteome</keyword>
<sequence length="240" mass="27406">MTAATAPQVPPPVLEDAVTRCKTIVYKNRIRLKEFFVDFDKLRCGQVRSNHFVTAMSIAGLDRYMSPEEILVLSEGYKVEDGAPPDLVEYRKFVEDVDRVFTLKGLETDPLKEVPAEPLHLLDKQRYQRSARRLEGDKDCGVEDVLFRVSDIVRKRGVLVKPMFDDAAADNHSSKVVGHVTRNQFAQCLNVKLNLELEPEEVDLLAEKFGQSDYPEMVNYVAFANTVDPREEPFDPYKLR</sequence>
<evidence type="ECO:0000313" key="1">
    <source>
        <dbReference type="EMBL" id="CAD7698240.1"/>
    </source>
</evidence>
<name>A0A8S1J405_9CHLO</name>
<accession>A0A8S1J405</accession>
<evidence type="ECO:0000313" key="2">
    <source>
        <dbReference type="Proteomes" id="UP000708148"/>
    </source>
</evidence>
<organism evidence="1 2">
    <name type="scientific">Ostreobium quekettii</name>
    <dbReference type="NCBI Taxonomy" id="121088"/>
    <lineage>
        <taxon>Eukaryota</taxon>
        <taxon>Viridiplantae</taxon>
        <taxon>Chlorophyta</taxon>
        <taxon>core chlorophytes</taxon>
        <taxon>Ulvophyceae</taxon>
        <taxon>TCBD clade</taxon>
        <taxon>Bryopsidales</taxon>
        <taxon>Ostreobineae</taxon>
        <taxon>Ostreobiaceae</taxon>
        <taxon>Ostreobium</taxon>
    </lineage>
</organism>
<dbReference type="InterPro" id="IPR052603">
    <property type="entry name" value="EFCB6"/>
</dbReference>
<gene>
    <name evidence="1" type="ORF">OSTQU699_LOCUS3601</name>
</gene>
<comment type="caution">
    <text evidence="1">The sequence shown here is derived from an EMBL/GenBank/DDBJ whole genome shotgun (WGS) entry which is preliminary data.</text>
</comment>
<dbReference type="PANTHER" id="PTHR20875">
    <property type="entry name" value="EF-HAND CALCIUM-BINDING DOMAIN-CONTAINING PROTEIN 6-RELATED"/>
    <property type="match status" value="1"/>
</dbReference>
<dbReference type="PANTHER" id="PTHR20875:SF0">
    <property type="entry name" value="GH12158P"/>
    <property type="match status" value="1"/>
</dbReference>
<protein>
    <submittedName>
        <fullName evidence="1">Uncharacterized protein</fullName>
    </submittedName>
</protein>
<dbReference type="EMBL" id="CAJHUC010000792">
    <property type="protein sequence ID" value="CAD7698240.1"/>
    <property type="molecule type" value="Genomic_DNA"/>
</dbReference>
<dbReference type="Proteomes" id="UP000708148">
    <property type="component" value="Unassembled WGS sequence"/>
</dbReference>
<proteinExistence type="predicted"/>
<dbReference type="SUPFAM" id="SSF47473">
    <property type="entry name" value="EF-hand"/>
    <property type="match status" value="1"/>
</dbReference>
<dbReference type="OrthoDB" id="272072at2759"/>